<dbReference type="InterPro" id="IPR036388">
    <property type="entry name" value="WH-like_DNA-bd_sf"/>
</dbReference>
<dbReference type="SUPFAM" id="SSF46785">
    <property type="entry name" value="Winged helix' DNA-binding domain"/>
    <property type="match status" value="1"/>
</dbReference>
<keyword evidence="3" id="KW-1185">Reference proteome</keyword>
<name>A0A561VGJ4_ACTTI</name>
<dbReference type="OrthoDB" id="5197754at2"/>
<evidence type="ECO:0000259" key="1">
    <source>
        <dbReference type="SMART" id="SM00418"/>
    </source>
</evidence>
<reference evidence="2 3" key="1">
    <citation type="submission" date="2019-06" db="EMBL/GenBank/DDBJ databases">
        <title>Sequencing the genomes of 1000 actinobacteria strains.</title>
        <authorList>
            <person name="Klenk H.-P."/>
        </authorList>
    </citation>
    <scope>NUCLEOTIDE SEQUENCE [LARGE SCALE GENOMIC DNA]</scope>
    <source>
        <strain evidence="2 3">DSM 43866</strain>
    </source>
</reference>
<feature type="domain" description="HTH arsR-type" evidence="1">
    <location>
        <begin position="12"/>
        <end position="97"/>
    </location>
</feature>
<sequence length="110" mass="12124">MAGQGVRQVSSAIFGNKYRLELLLALASAAEEGICVKDLADACDAPTSVFQPQLRALMSAGFVRRLPQLGQNRRVFYALTDMSTWTGLRRLVQDLQPDELRTGVREGANR</sequence>
<evidence type="ECO:0000313" key="3">
    <source>
        <dbReference type="Proteomes" id="UP000320239"/>
    </source>
</evidence>
<protein>
    <recommendedName>
        <fullName evidence="1">HTH arsR-type domain-containing protein</fullName>
    </recommendedName>
</protein>
<dbReference type="Gene3D" id="1.10.10.10">
    <property type="entry name" value="Winged helix-like DNA-binding domain superfamily/Winged helix DNA-binding domain"/>
    <property type="match status" value="1"/>
</dbReference>
<dbReference type="AlphaFoldDB" id="A0A561VGJ4"/>
<dbReference type="InterPro" id="IPR001845">
    <property type="entry name" value="HTH_ArsR_DNA-bd_dom"/>
</dbReference>
<accession>A0A561VGJ4</accession>
<proteinExistence type="predicted"/>
<dbReference type="GO" id="GO:0003700">
    <property type="term" value="F:DNA-binding transcription factor activity"/>
    <property type="evidence" value="ECO:0007669"/>
    <property type="project" value="InterPro"/>
</dbReference>
<dbReference type="Proteomes" id="UP000320239">
    <property type="component" value="Unassembled WGS sequence"/>
</dbReference>
<dbReference type="RefSeq" id="WP_122976540.1">
    <property type="nucleotide sequence ID" value="NZ_BOMX01000069.1"/>
</dbReference>
<organism evidence="2 3">
    <name type="scientific">Actinoplanes teichomyceticus</name>
    <dbReference type="NCBI Taxonomy" id="1867"/>
    <lineage>
        <taxon>Bacteria</taxon>
        <taxon>Bacillati</taxon>
        <taxon>Actinomycetota</taxon>
        <taxon>Actinomycetes</taxon>
        <taxon>Micromonosporales</taxon>
        <taxon>Micromonosporaceae</taxon>
        <taxon>Actinoplanes</taxon>
    </lineage>
</organism>
<evidence type="ECO:0000313" key="2">
    <source>
        <dbReference type="EMBL" id="TWG10740.1"/>
    </source>
</evidence>
<comment type="caution">
    <text evidence="2">The sequence shown here is derived from an EMBL/GenBank/DDBJ whole genome shotgun (WGS) entry which is preliminary data.</text>
</comment>
<dbReference type="EMBL" id="VIWY01000007">
    <property type="protein sequence ID" value="TWG10740.1"/>
    <property type="molecule type" value="Genomic_DNA"/>
</dbReference>
<gene>
    <name evidence="2" type="ORF">FHX34_107236</name>
</gene>
<dbReference type="InterPro" id="IPR036390">
    <property type="entry name" value="WH_DNA-bd_sf"/>
</dbReference>
<dbReference type="SMART" id="SM00418">
    <property type="entry name" value="HTH_ARSR"/>
    <property type="match status" value="1"/>
</dbReference>